<dbReference type="Pfam" id="PF02421">
    <property type="entry name" value="FeoB_N"/>
    <property type="match status" value="1"/>
</dbReference>
<dbReference type="GO" id="GO:0005525">
    <property type="term" value="F:GTP binding"/>
    <property type="evidence" value="ECO:0007669"/>
    <property type="project" value="UniProtKB-KW"/>
</dbReference>
<accession>A0A0B4DQ52</accession>
<evidence type="ECO:0000256" key="9">
    <source>
        <dbReference type="ARBA" id="ARBA00022989"/>
    </source>
</evidence>
<dbReference type="RefSeq" id="WP_039247245.1">
    <property type="nucleotide sequence ID" value="NZ_JWSY01000023.1"/>
</dbReference>
<keyword evidence="6" id="KW-0997">Cell inner membrane</keyword>
<proteinExistence type="predicted"/>
<dbReference type="PRINTS" id="PR00326">
    <property type="entry name" value="GTP1OBG"/>
</dbReference>
<dbReference type="GO" id="GO:0015093">
    <property type="term" value="F:ferrous iron transmembrane transporter activity"/>
    <property type="evidence" value="ECO:0007669"/>
    <property type="project" value="InterPro"/>
</dbReference>
<evidence type="ECO:0000256" key="13">
    <source>
        <dbReference type="ARBA" id="ARBA00023136"/>
    </source>
</evidence>
<evidence type="ECO:0000256" key="5">
    <source>
        <dbReference type="ARBA" id="ARBA00022496"/>
    </source>
</evidence>
<keyword evidence="12" id="KW-0342">GTP-binding</keyword>
<feature type="transmembrane region" description="Helical" evidence="15">
    <location>
        <begin position="399"/>
        <end position="421"/>
    </location>
</feature>
<evidence type="ECO:0000256" key="11">
    <source>
        <dbReference type="ARBA" id="ARBA00023065"/>
    </source>
</evidence>
<dbReference type="InterPro" id="IPR006073">
    <property type="entry name" value="GTP-bd"/>
</dbReference>
<feature type="transmembrane region" description="Helical" evidence="15">
    <location>
        <begin position="327"/>
        <end position="351"/>
    </location>
</feature>
<feature type="transmembrane region" description="Helical" evidence="15">
    <location>
        <begin position="559"/>
        <end position="583"/>
    </location>
</feature>
<keyword evidence="9 15" id="KW-1133">Transmembrane helix</keyword>
<evidence type="ECO:0000259" key="16">
    <source>
        <dbReference type="PROSITE" id="PS51711"/>
    </source>
</evidence>
<name>A0A0B4DQ52_9CAUL</name>
<dbReference type="InterPro" id="IPR011642">
    <property type="entry name" value="Gate_dom"/>
</dbReference>
<comment type="subcellular location">
    <subcellularLocation>
        <location evidence="1">Cell inner membrane</location>
        <topology evidence="1">Multi-pass membrane protein</topology>
    </subcellularLocation>
</comment>
<evidence type="ECO:0000313" key="18">
    <source>
        <dbReference type="Proteomes" id="UP000031166"/>
    </source>
</evidence>
<dbReference type="Pfam" id="PF07664">
    <property type="entry name" value="FeoB_C"/>
    <property type="match status" value="1"/>
</dbReference>
<keyword evidence="10" id="KW-0408">Iron</keyword>
<evidence type="ECO:0000256" key="8">
    <source>
        <dbReference type="ARBA" id="ARBA00022741"/>
    </source>
</evidence>
<evidence type="ECO:0000256" key="7">
    <source>
        <dbReference type="ARBA" id="ARBA00022692"/>
    </source>
</evidence>
<evidence type="ECO:0000256" key="2">
    <source>
        <dbReference type="ARBA" id="ARBA00022371"/>
    </source>
</evidence>
<evidence type="ECO:0000256" key="4">
    <source>
        <dbReference type="ARBA" id="ARBA00022475"/>
    </source>
</evidence>
<evidence type="ECO:0000256" key="15">
    <source>
        <dbReference type="SAM" id="Phobius"/>
    </source>
</evidence>
<dbReference type="PANTHER" id="PTHR43185:SF1">
    <property type="entry name" value="FE(2+) TRANSPORTER FEOB"/>
    <property type="match status" value="1"/>
</dbReference>
<dbReference type="Pfam" id="PF07670">
    <property type="entry name" value="Gate"/>
    <property type="match status" value="2"/>
</dbReference>
<dbReference type="Gene3D" id="3.40.50.300">
    <property type="entry name" value="P-loop containing nucleotide triphosphate hydrolases"/>
    <property type="match status" value="1"/>
</dbReference>
<evidence type="ECO:0000256" key="1">
    <source>
        <dbReference type="ARBA" id="ARBA00004429"/>
    </source>
</evidence>
<feature type="transmembrane region" description="Helical" evidence="15">
    <location>
        <begin position="283"/>
        <end position="307"/>
    </location>
</feature>
<dbReference type="EMBL" id="JWSY01000023">
    <property type="protein sequence ID" value="KIC56363.1"/>
    <property type="molecule type" value="Genomic_DNA"/>
</dbReference>
<feature type="transmembrane region" description="Helical" evidence="15">
    <location>
        <begin position="463"/>
        <end position="482"/>
    </location>
</feature>
<dbReference type="PANTHER" id="PTHR43185">
    <property type="entry name" value="FERROUS IRON TRANSPORT PROTEIN B"/>
    <property type="match status" value="1"/>
</dbReference>
<evidence type="ECO:0000256" key="6">
    <source>
        <dbReference type="ARBA" id="ARBA00022519"/>
    </source>
</evidence>
<dbReference type="InterPro" id="IPR030389">
    <property type="entry name" value="G_FEOB_dom"/>
</dbReference>
<organism evidence="17 18">
    <name type="scientific">Brevundimonas nasdae</name>
    <dbReference type="NCBI Taxonomy" id="172043"/>
    <lineage>
        <taxon>Bacteria</taxon>
        <taxon>Pseudomonadati</taxon>
        <taxon>Pseudomonadota</taxon>
        <taxon>Alphaproteobacteria</taxon>
        <taxon>Caulobacterales</taxon>
        <taxon>Caulobacteraceae</taxon>
        <taxon>Brevundimonas</taxon>
    </lineage>
</organism>
<dbReference type="InterPro" id="IPR050860">
    <property type="entry name" value="FeoB_GTPase"/>
</dbReference>
<feature type="domain" description="FeoB-type G" evidence="16">
    <location>
        <begin position="7"/>
        <end position="175"/>
    </location>
</feature>
<comment type="caution">
    <text evidence="17">The sequence shown here is derived from an EMBL/GenBank/DDBJ whole genome shotgun (WGS) entry which is preliminary data.</text>
</comment>
<dbReference type="Proteomes" id="UP000031166">
    <property type="component" value="Unassembled WGS sequence"/>
</dbReference>
<dbReference type="AlphaFoldDB" id="A0A0B4DQ52"/>
<dbReference type="PROSITE" id="PS51711">
    <property type="entry name" value="G_FEOB"/>
    <property type="match status" value="1"/>
</dbReference>
<evidence type="ECO:0000313" key="17">
    <source>
        <dbReference type="EMBL" id="KIC56363.1"/>
    </source>
</evidence>
<keyword evidence="5" id="KW-0410">Iron transport</keyword>
<feature type="transmembrane region" description="Helical" evidence="15">
    <location>
        <begin position="254"/>
        <end position="271"/>
    </location>
</feature>
<protein>
    <recommendedName>
        <fullName evidence="2">Fe(2+) transporter FeoB</fullName>
    </recommendedName>
    <alternativeName>
        <fullName evidence="14">Ferrous iron transport protein B</fullName>
    </alternativeName>
</protein>
<dbReference type="CDD" id="cd01879">
    <property type="entry name" value="FeoB"/>
    <property type="match status" value="1"/>
</dbReference>
<keyword evidence="13 15" id="KW-0472">Membrane</keyword>
<evidence type="ECO:0000256" key="14">
    <source>
        <dbReference type="ARBA" id="ARBA00031200"/>
    </source>
</evidence>
<sequence>MDIALKTARVALVGNPNSGKTALFNALTGAHQKVANYAGVTVERKEGLIRAASGRTMSVLDLPGTYSLRARSPDEEVTRDAVLGRLAGETPPDVVVCVADATNLRLVLRLILELKAVGRPLVLALNMYDIAQRQGLRIDLERLRDELGVPIITTVATRKRGIDDLVAAIEDQAAVAAVTESQWRSPDAAELRAAAREAERIMKACVRPPERPDTLTGKIDSVLLHPVGGLLILFALLFVMFQAVFSWAAPVMDGIEAGIAWLGGLVANVLPDGLLQSLIVDGIISGVGSVLVFLPQILILFLFIIALEDFGYMARAAFLMDKIMGGAGLHGRAFIPLLSSFACAIPGVMAARVIDSRRDRLTTILVAPLMTCSARIPVYTLIIAAFIPNETVWGFANLQGLVMFGLYAAGIVSALIVSLLIRKVFWRGAVEPFMMELPAYKTPDLRSVGFNLWLRAKIFLNRAGRIILPLVIILWVLATFPYPPENATLPAIDYSFAGMIGRALEPIFAPIGFNWQMVIALIPGMAAREVAVAALGTTYAIADAENATGLLASTLASHWSLATALSFLAWYIFAPQCVATLGVVRRETNSLKWTWIMIGYMFGLAYMASLVTYHVAVALGGG</sequence>
<dbReference type="SUPFAM" id="SSF52540">
    <property type="entry name" value="P-loop containing nucleoside triphosphate hydrolases"/>
    <property type="match status" value="1"/>
</dbReference>
<keyword evidence="3" id="KW-0813">Transport</keyword>
<gene>
    <name evidence="17" type="ORF">RM53_12415</name>
</gene>
<reference evidence="17 18" key="1">
    <citation type="submission" date="2014-12" db="EMBL/GenBank/DDBJ databases">
        <title>Genome sequencing of Brevundimonas nasdae TPW30.</title>
        <authorList>
            <person name="Tan P.W."/>
            <person name="Chan K.-G."/>
        </authorList>
    </citation>
    <scope>NUCLEOTIDE SEQUENCE [LARGE SCALE GENOMIC DNA]</scope>
    <source>
        <strain evidence="17 18">TPW30</strain>
    </source>
</reference>
<feature type="transmembrane region" description="Helical" evidence="15">
    <location>
        <begin position="595"/>
        <end position="616"/>
    </location>
</feature>
<feature type="transmembrane region" description="Helical" evidence="15">
    <location>
        <begin position="227"/>
        <end position="248"/>
    </location>
</feature>
<keyword evidence="7 15" id="KW-0812">Transmembrane</keyword>
<keyword evidence="4" id="KW-1003">Cell membrane</keyword>
<keyword evidence="8" id="KW-0547">Nucleotide-binding</keyword>
<dbReference type="InterPro" id="IPR011640">
    <property type="entry name" value="Fe2_transport_prot_B_C"/>
</dbReference>
<dbReference type="InterPro" id="IPR027417">
    <property type="entry name" value="P-loop_NTPase"/>
</dbReference>
<dbReference type="GO" id="GO:0005886">
    <property type="term" value="C:plasma membrane"/>
    <property type="evidence" value="ECO:0007669"/>
    <property type="project" value="UniProtKB-SubCell"/>
</dbReference>
<evidence type="ECO:0000256" key="12">
    <source>
        <dbReference type="ARBA" id="ARBA00023134"/>
    </source>
</evidence>
<dbReference type="STRING" id="172043.RM53_12415"/>
<dbReference type="FunFam" id="3.40.50.300:FF:000426">
    <property type="entry name" value="Ferrous iron transport protein B"/>
    <property type="match status" value="1"/>
</dbReference>
<keyword evidence="11" id="KW-0406">Ion transport</keyword>
<feature type="transmembrane region" description="Helical" evidence="15">
    <location>
        <begin position="363"/>
        <end position="387"/>
    </location>
</feature>
<evidence type="ECO:0000256" key="3">
    <source>
        <dbReference type="ARBA" id="ARBA00022448"/>
    </source>
</evidence>
<evidence type="ECO:0000256" key="10">
    <source>
        <dbReference type="ARBA" id="ARBA00023004"/>
    </source>
</evidence>